<feature type="transmembrane region" description="Helical" evidence="5">
    <location>
        <begin position="28"/>
        <end position="50"/>
    </location>
</feature>
<dbReference type="GO" id="GO:0005524">
    <property type="term" value="F:ATP binding"/>
    <property type="evidence" value="ECO:0007669"/>
    <property type="project" value="InterPro"/>
</dbReference>
<dbReference type="GO" id="GO:0015421">
    <property type="term" value="F:ABC-type oligopeptide transporter activity"/>
    <property type="evidence" value="ECO:0007669"/>
    <property type="project" value="TreeGrafter"/>
</dbReference>
<sequence>MSSKNKNYAIVQRFLKLLEPHHQEIRYIYVYAIFSGLVSLSLPIGVQSIVNFIQSGQVTTSWVVLVAFVIFGIAAIGILQIYQLRLTERISQKIFVRSSFDFAFRLPKIKQKLADSNYLPELANRFFDTMTLQKGLSKILIDFSSALLQVLFGLILLAFYHPFFLVFSLLLFAFAVVVYKFTAKRGFEFSKKASKHKYQMAHWLQEVARSSETFKNSTDSEYVIHRADEYASKYVKARESHFDILVKQFGMMVVFKIIITSLLLIIGGYMVINQMMNIGQFIASEIVIVMMMGSVEKLIMSLETLYDMMTGLAKISHVTDMDLDDDDSLAAGIDEGVDFKLELNNATIMDSRKGEILFKDLNLIVGNKERLFLEKYNATEKNVLGKVFMGYEELVRGFMLVKGRPVVSEDFRLRIKSFSEEDKLFEGSFVDNISMGAEDVDLRRLGEILELVALESFVKTLDKGLDTIICCGGCRLHSVTKEKILLARLIYAQPELIVVNRSMRSFKQEERESIMDYFVSSERPWSLVLLRDCKMWRNSLEGKNKETLTT</sequence>
<dbReference type="Gene3D" id="1.20.1560.10">
    <property type="entry name" value="ABC transporter type 1, transmembrane domain"/>
    <property type="match status" value="1"/>
</dbReference>
<dbReference type="InterPro" id="IPR036640">
    <property type="entry name" value="ABC1_TM_sf"/>
</dbReference>
<comment type="subcellular location">
    <subcellularLocation>
        <location evidence="1">Cell membrane</location>
        <topology evidence="1">Multi-pass membrane protein</topology>
    </subcellularLocation>
</comment>
<evidence type="ECO:0000256" key="5">
    <source>
        <dbReference type="SAM" id="Phobius"/>
    </source>
</evidence>
<dbReference type="EMBL" id="JAVDQD010000005">
    <property type="protein sequence ID" value="MDR6240520.1"/>
    <property type="molecule type" value="Genomic_DNA"/>
</dbReference>
<feature type="domain" description="ABC transmembrane type-1" evidence="6">
    <location>
        <begin position="30"/>
        <end position="307"/>
    </location>
</feature>
<evidence type="ECO:0000256" key="2">
    <source>
        <dbReference type="ARBA" id="ARBA00022692"/>
    </source>
</evidence>
<dbReference type="SUPFAM" id="SSF52540">
    <property type="entry name" value="P-loop containing nucleoside triphosphate hydrolases"/>
    <property type="match status" value="1"/>
</dbReference>
<dbReference type="AlphaFoldDB" id="A0AAE4BU11"/>
<dbReference type="InterPro" id="IPR011527">
    <property type="entry name" value="ABC1_TM_dom"/>
</dbReference>
<evidence type="ECO:0000313" key="7">
    <source>
        <dbReference type="EMBL" id="MDR6240520.1"/>
    </source>
</evidence>
<accession>A0AAE4BU11</accession>
<keyword evidence="2 5" id="KW-0812">Transmembrane</keyword>
<dbReference type="Gene3D" id="3.40.50.300">
    <property type="entry name" value="P-loop containing nucleotide triphosphate hydrolases"/>
    <property type="match status" value="1"/>
</dbReference>
<feature type="transmembrane region" description="Helical" evidence="5">
    <location>
        <begin position="62"/>
        <end position="82"/>
    </location>
</feature>
<dbReference type="PANTHER" id="PTHR43394">
    <property type="entry name" value="ATP-DEPENDENT PERMEASE MDL1, MITOCHONDRIAL"/>
    <property type="match status" value="1"/>
</dbReference>
<dbReference type="Proteomes" id="UP001185092">
    <property type="component" value="Unassembled WGS sequence"/>
</dbReference>
<name>A0AAE4BU11_9BACT</name>
<gene>
    <name evidence="7" type="ORF">HNQ88_003596</name>
</gene>
<comment type="caution">
    <text evidence="7">The sequence shown here is derived from an EMBL/GenBank/DDBJ whole genome shotgun (WGS) entry which is preliminary data.</text>
</comment>
<dbReference type="PROSITE" id="PS50929">
    <property type="entry name" value="ABC_TM1F"/>
    <property type="match status" value="1"/>
</dbReference>
<dbReference type="InterPro" id="IPR039421">
    <property type="entry name" value="Type_1_exporter"/>
</dbReference>
<reference evidence="7" key="1">
    <citation type="submission" date="2023-07" db="EMBL/GenBank/DDBJ databases">
        <title>Genomic Encyclopedia of Type Strains, Phase IV (KMG-IV): sequencing the most valuable type-strain genomes for metagenomic binning, comparative biology and taxonomic classification.</title>
        <authorList>
            <person name="Goeker M."/>
        </authorList>
    </citation>
    <scope>NUCLEOTIDE SEQUENCE</scope>
    <source>
        <strain evidence="7">DSM 26174</strain>
    </source>
</reference>
<evidence type="ECO:0000259" key="6">
    <source>
        <dbReference type="PROSITE" id="PS50929"/>
    </source>
</evidence>
<evidence type="ECO:0000256" key="4">
    <source>
        <dbReference type="ARBA" id="ARBA00023136"/>
    </source>
</evidence>
<dbReference type="InterPro" id="IPR027417">
    <property type="entry name" value="P-loop_NTPase"/>
</dbReference>
<dbReference type="PANTHER" id="PTHR43394:SF4">
    <property type="entry name" value="TOXIN SECRETION ABC TRANSPORTER ATP-BINDING PROTEIN"/>
    <property type="match status" value="1"/>
</dbReference>
<evidence type="ECO:0000256" key="1">
    <source>
        <dbReference type="ARBA" id="ARBA00004651"/>
    </source>
</evidence>
<dbReference type="SUPFAM" id="SSF90123">
    <property type="entry name" value="ABC transporter transmembrane region"/>
    <property type="match status" value="1"/>
</dbReference>
<evidence type="ECO:0000256" key="3">
    <source>
        <dbReference type="ARBA" id="ARBA00022989"/>
    </source>
</evidence>
<keyword evidence="4 5" id="KW-0472">Membrane</keyword>
<keyword evidence="3 5" id="KW-1133">Transmembrane helix</keyword>
<feature type="transmembrane region" description="Helical" evidence="5">
    <location>
        <begin position="163"/>
        <end position="182"/>
    </location>
</feature>
<dbReference type="Pfam" id="PF00664">
    <property type="entry name" value="ABC_membrane"/>
    <property type="match status" value="1"/>
</dbReference>
<dbReference type="RefSeq" id="WP_309940528.1">
    <property type="nucleotide sequence ID" value="NZ_AP025306.1"/>
</dbReference>
<keyword evidence="8" id="KW-1185">Reference proteome</keyword>
<proteinExistence type="predicted"/>
<feature type="transmembrane region" description="Helical" evidence="5">
    <location>
        <begin position="139"/>
        <end position="157"/>
    </location>
</feature>
<evidence type="ECO:0000313" key="8">
    <source>
        <dbReference type="Proteomes" id="UP001185092"/>
    </source>
</evidence>
<feature type="transmembrane region" description="Helical" evidence="5">
    <location>
        <begin position="253"/>
        <end position="272"/>
    </location>
</feature>
<dbReference type="GO" id="GO:0005886">
    <property type="term" value="C:plasma membrane"/>
    <property type="evidence" value="ECO:0007669"/>
    <property type="project" value="UniProtKB-SubCell"/>
</dbReference>
<organism evidence="7 8">
    <name type="scientific">Aureibacter tunicatorum</name>
    <dbReference type="NCBI Taxonomy" id="866807"/>
    <lineage>
        <taxon>Bacteria</taxon>
        <taxon>Pseudomonadati</taxon>
        <taxon>Bacteroidota</taxon>
        <taxon>Cytophagia</taxon>
        <taxon>Cytophagales</taxon>
        <taxon>Persicobacteraceae</taxon>
        <taxon>Aureibacter</taxon>
    </lineage>
</organism>
<protein>
    <submittedName>
        <fullName evidence="7">ABC-type bacteriocin/lantibiotic exporter with double-glycine peptidase domain</fullName>
    </submittedName>
</protein>